<evidence type="ECO:0000313" key="1">
    <source>
        <dbReference type="EMBL" id="TYL38133.1"/>
    </source>
</evidence>
<proteinExistence type="predicted"/>
<dbReference type="RefSeq" id="WP_148858443.1">
    <property type="nucleotide sequence ID" value="NZ_PHNJ01000006.1"/>
</dbReference>
<reference evidence="1" key="1">
    <citation type="submission" date="2017-11" db="EMBL/GenBank/DDBJ databases">
        <authorList>
            <person name="Kajale S.C."/>
            <person name="Sharma A."/>
        </authorList>
    </citation>
    <scope>NUCLEOTIDE SEQUENCE</scope>
    <source>
        <strain evidence="1">LS1_42</strain>
    </source>
</reference>
<dbReference type="Proteomes" id="UP000766904">
    <property type="component" value="Unassembled WGS sequence"/>
</dbReference>
<comment type="caution">
    <text evidence="1">The sequence shown here is derived from an EMBL/GenBank/DDBJ whole genome shotgun (WGS) entry which is preliminary data.</text>
</comment>
<sequence>MSDERPDAGDESDALTVELSDRFLEAAARWGESRVMTESAAVEAKVEQALLEIEHLVSGAVDVEFELGEEETTVYYEPSDGLAAFLEAQGAETGLEPGRVLKLHVELFARAFLDEDTQRPDDRP</sequence>
<evidence type="ECO:0000313" key="2">
    <source>
        <dbReference type="Proteomes" id="UP000766904"/>
    </source>
</evidence>
<name>A0A8J8Q434_9EURY</name>
<dbReference type="OrthoDB" id="155826at2157"/>
<protein>
    <submittedName>
        <fullName evidence="1">Uncharacterized protein</fullName>
    </submittedName>
</protein>
<keyword evidence="2" id="KW-1185">Reference proteome</keyword>
<organism evidence="1 2">
    <name type="scientific">Natronococcus pandeyae</name>
    <dbReference type="NCBI Taxonomy" id="2055836"/>
    <lineage>
        <taxon>Archaea</taxon>
        <taxon>Methanobacteriati</taxon>
        <taxon>Methanobacteriota</taxon>
        <taxon>Stenosarchaea group</taxon>
        <taxon>Halobacteria</taxon>
        <taxon>Halobacteriales</taxon>
        <taxon>Natrialbaceae</taxon>
        <taxon>Natronococcus</taxon>
    </lineage>
</organism>
<accession>A0A8J8Q434</accession>
<gene>
    <name evidence="1" type="ORF">CV102_13075</name>
</gene>
<dbReference type="EMBL" id="PHNJ01000006">
    <property type="protein sequence ID" value="TYL38133.1"/>
    <property type="molecule type" value="Genomic_DNA"/>
</dbReference>
<dbReference type="AlphaFoldDB" id="A0A8J8Q434"/>